<accession>A0A438ESN6</accession>
<evidence type="ECO:0000313" key="1">
    <source>
        <dbReference type="EMBL" id="RVW50743.1"/>
    </source>
</evidence>
<evidence type="ECO:0000313" key="2">
    <source>
        <dbReference type="Proteomes" id="UP000288805"/>
    </source>
</evidence>
<sequence>MSRPRHPTAGGSFFPGHAISVQVQAWRPKGRMDGKGAD</sequence>
<comment type="caution">
    <text evidence="1">The sequence shown here is derived from an EMBL/GenBank/DDBJ whole genome shotgun (WGS) entry which is preliminary data.</text>
</comment>
<proteinExistence type="predicted"/>
<dbReference type="Proteomes" id="UP000288805">
    <property type="component" value="Unassembled WGS sequence"/>
</dbReference>
<protein>
    <submittedName>
        <fullName evidence="1">Uncharacterized protein</fullName>
    </submittedName>
</protein>
<name>A0A438ESN6_VITVI</name>
<dbReference type="AlphaFoldDB" id="A0A438ESN6"/>
<reference evidence="1 2" key="1">
    <citation type="journal article" date="2018" name="PLoS Genet.">
        <title>Population sequencing reveals clonal diversity and ancestral inbreeding in the grapevine cultivar Chardonnay.</title>
        <authorList>
            <person name="Roach M.J."/>
            <person name="Johnson D.L."/>
            <person name="Bohlmann J."/>
            <person name="van Vuuren H.J."/>
            <person name="Jones S.J."/>
            <person name="Pretorius I.S."/>
            <person name="Schmidt S.A."/>
            <person name="Borneman A.R."/>
        </authorList>
    </citation>
    <scope>NUCLEOTIDE SEQUENCE [LARGE SCALE GENOMIC DNA]</scope>
    <source>
        <strain evidence="2">cv. Chardonnay</strain>
        <tissue evidence="1">Leaf</tissue>
    </source>
</reference>
<gene>
    <name evidence="1" type="ORF">CK203_076826</name>
</gene>
<organism evidence="1 2">
    <name type="scientific">Vitis vinifera</name>
    <name type="common">Grape</name>
    <dbReference type="NCBI Taxonomy" id="29760"/>
    <lineage>
        <taxon>Eukaryota</taxon>
        <taxon>Viridiplantae</taxon>
        <taxon>Streptophyta</taxon>
        <taxon>Embryophyta</taxon>
        <taxon>Tracheophyta</taxon>
        <taxon>Spermatophyta</taxon>
        <taxon>Magnoliopsida</taxon>
        <taxon>eudicotyledons</taxon>
        <taxon>Gunneridae</taxon>
        <taxon>Pentapetalae</taxon>
        <taxon>rosids</taxon>
        <taxon>Vitales</taxon>
        <taxon>Vitaceae</taxon>
        <taxon>Viteae</taxon>
        <taxon>Vitis</taxon>
    </lineage>
</organism>
<dbReference type="EMBL" id="QGNW01001192">
    <property type="protein sequence ID" value="RVW50743.1"/>
    <property type="molecule type" value="Genomic_DNA"/>
</dbReference>